<keyword evidence="3" id="KW-1185">Reference proteome</keyword>
<organism evidence="2 3">
    <name type="scientific">Halopseudomonas xinjiangensis</name>
    <dbReference type="NCBI Taxonomy" id="487184"/>
    <lineage>
        <taxon>Bacteria</taxon>
        <taxon>Pseudomonadati</taxon>
        <taxon>Pseudomonadota</taxon>
        <taxon>Gammaproteobacteria</taxon>
        <taxon>Pseudomonadales</taxon>
        <taxon>Pseudomonadaceae</taxon>
        <taxon>Halopseudomonas</taxon>
    </lineage>
</organism>
<dbReference type="RefSeq" id="WP_093391882.1">
    <property type="nucleotide sequence ID" value="NZ_LT629736.1"/>
</dbReference>
<evidence type="ECO:0000313" key="2">
    <source>
        <dbReference type="EMBL" id="SDS01086.1"/>
    </source>
</evidence>
<evidence type="ECO:0000313" key="3">
    <source>
        <dbReference type="Proteomes" id="UP000243207"/>
    </source>
</evidence>
<name>A0A1H1NPZ5_9GAMM</name>
<gene>
    <name evidence="2" type="ORF">SAMN05216421_0739</name>
</gene>
<protein>
    <recommendedName>
        <fullName evidence="4">4-amino-4-deoxy-L-arabinose transferase</fullName>
    </recommendedName>
</protein>
<feature type="transmembrane region" description="Helical" evidence="1">
    <location>
        <begin position="326"/>
        <end position="349"/>
    </location>
</feature>
<dbReference type="EMBL" id="LT629736">
    <property type="protein sequence ID" value="SDS01086.1"/>
    <property type="molecule type" value="Genomic_DNA"/>
</dbReference>
<feature type="transmembrane region" description="Helical" evidence="1">
    <location>
        <begin position="176"/>
        <end position="199"/>
    </location>
</feature>
<reference evidence="3" key="1">
    <citation type="submission" date="2016-10" db="EMBL/GenBank/DDBJ databases">
        <authorList>
            <person name="Varghese N."/>
            <person name="Submissions S."/>
        </authorList>
    </citation>
    <scope>NUCLEOTIDE SEQUENCE [LARGE SCALE GENOMIC DNA]</scope>
    <source>
        <strain evidence="3">NRRL B-51270</strain>
    </source>
</reference>
<keyword evidence="1" id="KW-1133">Transmembrane helix</keyword>
<feature type="transmembrane region" description="Helical" evidence="1">
    <location>
        <begin position="89"/>
        <end position="108"/>
    </location>
</feature>
<sequence>MRVPKERALTILALAFAFAGACVFLLRVHIGLSLLEFGDEAEKYVAAQLIVAGKKLYLDIFAHHGPVPYMLSHWYAVLYSDSDFTYARVIVIALALMAAFSIFVSPAFRSWSARGWATGSFLLIISSIWVLSSIQMLLYQQITAFLALVAVFQLLLPTMMGRVPTRVGSCAAGAAVTLACFASYAVGPAVVCLVLGAFVPLIKNHAVLKRVLLPFLLGVLISLAVVLIWMFSYGDLTGYFAYHFYFNQVIYSKFIDVSLGDMKDLFAFELKPISYTQDLSVVWLLAAAALLSVVVMRSSTQLKAFKLLAVLLTIFFALLLNPRGKYGFHGTAFVLANCALFIAAIALLIDRAFVSWNLRRQAFWVAVLAISVIGMEAVSRISISSPHGILKRDLASNRVTLRPPPGGELGFVRSITEKNGDLLALVFNPSVYLLTDRRPASGHYYYLPWQAAYKRNPILGHNIDICADIANNSPAVIWFHDWKVWDQYAIADYEPCVPQLLSERYAPLQPDGHWYLRKDIHAQERWVPPTAATVLQPSQPLAPGNNIEVIFPDRHVSEGAALQRVGVLFGTYANTGRGKAELRLEGPGADAYHAEFDLAQLDDNQYRFFDVNGGHFDRGTIEAVSGGGVSSWENHSQAEAVLTCVALDYVDGTRRVTAGCPFH</sequence>
<feature type="transmembrane region" description="Helical" evidence="1">
    <location>
        <begin position="114"/>
        <end position="131"/>
    </location>
</feature>
<proteinExistence type="predicted"/>
<evidence type="ECO:0008006" key="4">
    <source>
        <dbReference type="Google" id="ProtNLM"/>
    </source>
</evidence>
<feature type="transmembrane region" description="Helical" evidence="1">
    <location>
        <begin position="280"/>
        <end position="297"/>
    </location>
</feature>
<dbReference type="OrthoDB" id="2220917at2"/>
<accession>A0A1H1NPZ5</accession>
<dbReference type="Proteomes" id="UP000243207">
    <property type="component" value="Chromosome I"/>
</dbReference>
<feature type="transmembrane region" description="Helical" evidence="1">
    <location>
        <begin position="361"/>
        <end position="383"/>
    </location>
</feature>
<keyword evidence="1" id="KW-0812">Transmembrane</keyword>
<dbReference type="AlphaFoldDB" id="A0A1H1NPZ5"/>
<keyword evidence="1" id="KW-0472">Membrane</keyword>
<dbReference type="STRING" id="487184.SAMN05216421_0739"/>
<feature type="transmembrane region" description="Helical" evidence="1">
    <location>
        <begin position="211"/>
        <end position="231"/>
    </location>
</feature>
<feature type="transmembrane region" description="Helical" evidence="1">
    <location>
        <begin position="304"/>
        <end position="320"/>
    </location>
</feature>
<feature type="transmembrane region" description="Helical" evidence="1">
    <location>
        <begin position="138"/>
        <end position="156"/>
    </location>
</feature>
<dbReference type="PROSITE" id="PS51257">
    <property type="entry name" value="PROKAR_LIPOPROTEIN"/>
    <property type="match status" value="1"/>
</dbReference>
<evidence type="ECO:0000256" key="1">
    <source>
        <dbReference type="SAM" id="Phobius"/>
    </source>
</evidence>
<feature type="transmembrane region" description="Helical" evidence="1">
    <location>
        <begin position="57"/>
        <end position="77"/>
    </location>
</feature>